<accession>M0B0C6</accession>
<organism evidence="2 3">
    <name type="scientific">Natrialba aegyptia DSM 13077</name>
    <dbReference type="NCBI Taxonomy" id="1227491"/>
    <lineage>
        <taxon>Archaea</taxon>
        <taxon>Methanobacteriati</taxon>
        <taxon>Methanobacteriota</taxon>
        <taxon>Stenosarchaea group</taxon>
        <taxon>Halobacteria</taxon>
        <taxon>Halobacteriales</taxon>
        <taxon>Natrialbaceae</taxon>
        <taxon>Natrialba</taxon>
    </lineage>
</organism>
<keyword evidence="1" id="KW-0812">Transmembrane</keyword>
<evidence type="ECO:0000256" key="1">
    <source>
        <dbReference type="SAM" id="Phobius"/>
    </source>
</evidence>
<keyword evidence="3" id="KW-1185">Reference proteome</keyword>
<comment type="caution">
    <text evidence="2">The sequence shown here is derived from an EMBL/GenBank/DDBJ whole genome shotgun (WGS) entry which is preliminary data.</text>
</comment>
<evidence type="ECO:0000313" key="2">
    <source>
        <dbReference type="EMBL" id="ELZ04240.1"/>
    </source>
</evidence>
<dbReference type="InterPro" id="IPR019206">
    <property type="entry name" value="DUF2085_TM"/>
</dbReference>
<dbReference type="Pfam" id="PF09858">
    <property type="entry name" value="DUF2085"/>
    <property type="match status" value="1"/>
</dbReference>
<name>M0B0C6_9EURY</name>
<keyword evidence="1" id="KW-1133">Transmembrane helix</keyword>
<evidence type="ECO:0008006" key="4">
    <source>
        <dbReference type="Google" id="ProtNLM"/>
    </source>
</evidence>
<sequence>MDESIDRTSTQTVGIRECFDRSTPFIRFQTMRIDTTELRKGLSETGRFVLSHHVPAEFYRCYSPVVFGRRVHICARCAGVYPGIGAGVLATLIGPEVTPATVAFLVALLPVPSLVDWSVTTFSSRRGYNPVRTVTGFLLGCGYGLAIAHLLFEAMVGLLGIGVGYAILAGILLYYSW</sequence>
<gene>
    <name evidence="2" type="ORF">C480_12026</name>
</gene>
<proteinExistence type="predicted"/>
<dbReference type="PATRIC" id="fig|1227491.4.peg.2468"/>
<keyword evidence="1" id="KW-0472">Membrane</keyword>
<feature type="transmembrane region" description="Helical" evidence="1">
    <location>
        <begin position="100"/>
        <end position="119"/>
    </location>
</feature>
<feature type="transmembrane region" description="Helical" evidence="1">
    <location>
        <begin position="158"/>
        <end position="175"/>
    </location>
</feature>
<feature type="transmembrane region" description="Helical" evidence="1">
    <location>
        <begin position="73"/>
        <end position="94"/>
    </location>
</feature>
<evidence type="ECO:0000313" key="3">
    <source>
        <dbReference type="Proteomes" id="UP000011591"/>
    </source>
</evidence>
<dbReference type="AlphaFoldDB" id="M0B0C6"/>
<reference evidence="2 3" key="1">
    <citation type="journal article" date="2014" name="PLoS Genet.">
        <title>Phylogenetically driven sequencing of extremely halophilic archaea reveals strategies for static and dynamic osmo-response.</title>
        <authorList>
            <person name="Becker E.A."/>
            <person name="Seitzer P.M."/>
            <person name="Tritt A."/>
            <person name="Larsen D."/>
            <person name="Krusor M."/>
            <person name="Yao A.I."/>
            <person name="Wu D."/>
            <person name="Madern D."/>
            <person name="Eisen J.A."/>
            <person name="Darling A.E."/>
            <person name="Facciotti M.T."/>
        </authorList>
    </citation>
    <scope>NUCLEOTIDE SEQUENCE [LARGE SCALE GENOMIC DNA]</scope>
    <source>
        <strain evidence="2 3">DSM 13077</strain>
    </source>
</reference>
<dbReference type="EMBL" id="AOIP01000031">
    <property type="protein sequence ID" value="ELZ04240.1"/>
    <property type="molecule type" value="Genomic_DNA"/>
</dbReference>
<protein>
    <recommendedName>
        <fullName evidence="4">DUF2085 domain-containing protein</fullName>
    </recommendedName>
</protein>
<feature type="transmembrane region" description="Helical" evidence="1">
    <location>
        <begin position="131"/>
        <end position="152"/>
    </location>
</feature>
<dbReference type="Proteomes" id="UP000011591">
    <property type="component" value="Unassembled WGS sequence"/>
</dbReference>